<keyword evidence="3" id="KW-0675">Receptor</keyword>
<organism evidence="5 6">
    <name type="scientific">Arachis hypogaea</name>
    <name type="common">Peanut</name>
    <dbReference type="NCBI Taxonomy" id="3818"/>
    <lineage>
        <taxon>Eukaryota</taxon>
        <taxon>Viridiplantae</taxon>
        <taxon>Streptophyta</taxon>
        <taxon>Embryophyta</taxon>
        <taxon>Tracheophyta</taxon>
        <taxon>Spermatophyta</taxon>
        <taxon>Magnoliopsida</taxon>
        <taxon>eudicotyledons</taxon>
        <taxon>Gunneridae</taxon>
        <taxon>Pentapetalae</taxon>
        <taxon>rosids</taxon>
        <taxon>fabids</taxon>
        <taxon>Fabales</taxon>
        <taxon>Fabaceae</taxon>
        <taxon>Papilionoideae</taxon>
        <taxon>50 kb inversion clade</taxon>
        <taxon>dalbergioids sensu lato</taxon>
        <taxon>Dalbergieae</taxon>
        <taxon>Pterocarpus clade</taxon>
        <taxon>Arachis</taxon>
    </lineage>
</organism>
<dbReference type="SUPFAM" id="SSF52058">
    <property type="entry name" value="L domain-like"/>
    <property type="match status" value="1"/>
</dbReference>
<evidence type="ECO:0000256" key="3">
    <source>
        <dbReference type="ARBA" id="ARBA00023170"/>
    </source>
</evidence>
<accession>A0A445CTN3</accession>
<dbReference type="InterPro" id="IPR032675">
    <property type="entry name" value="LRR_dom_sf"/>
</dbReference>
<dbReference type="Proteomes" id="UP000289738">
    <property type="component" value="Chromosome A06"/>
</dbReference>
<evidence type="ECO:0000313" key="5">
    <source>
        <dbReference type="EMBL" id="RYR54272.1"/>
    </source>
</evidence>
<evidence type="ECO:0000256" key="1">
    <source>
        <dbReference type="ARBA" id="ARBA00004479"/>
    </source>
</evidence>
<feature type="domain" description="Serine-threonine/tyrosine-protein kinase catalytic" evidence="4">
    <location>
        <begin position="1"/>
        <end position="46"/>
    </location>
</feature>
<evidence type="ECO:0000256" key="2">
    <source>
        <dbReference type="ARBA" id="ARBA00022729"/>
    </source>
</evidence>
<dbReference type="STRING" id="3818.A0A445CTN3"/>
<dbReference type="InterPro" id="IPR001611">
    <property type="entry name" value="Leu-rich_rpt"/>
</dbReference>
<proteinExistence type="predicted"/>
<dbReference type="PANTHER" id="PTHR48053">
    <property type="entry name" value="LEUCINE RICH REPEAT FAMILY PROTEIN, EXPRESSED"/>
    <property type="match status" value="1"/>
</dbReference>
<protein>
    <recommendedName>
        <fullName evidence="4">Serine-threonine/tyrosine-protein kinase catalytic domain-containing protein</fullName>
    </recommendedName>
</protein>
<dbReference type="SUPFAM" id="SSF56112">
    <property type="entry name" value="Protein kinase-like (PK-like)"/>
    <property type="match status" value="1"/>
</dbReference>
<dbReference type="InterPro" id="IPR011009">
    <property type="entry name" value="Kinase-like_dom_sf"/>
</dbReference>
<dbReference type="InterPro" id="IPR001245">
    <property type="entry name" value="Ser-Thr/Tyr_kinase_cat_dom"/>
</dbReference>
<comment type="subcellular location">
    <subcellularLocation>
        <location evidence="1">Membrane</location>
        <topology evidence="1">Single-pass type I membrane protein</topology>
    </subcellularLocation>
</comment>
<dbReference type="EMBL" id="SDMP01000006">
    <property type="protein sequence ID" value="RYR54272.1"/>
    <property type="molecule type" value="Genomic_DNA"/>
</dbReference>
<evidence type="ECO:0000313" key="6">
    <source>
        <dbReference type="Proteomes" id="UP000289738"/>
    </source>
</evidence>
<dbReference type="Gene3D" id="3.80.10.10">
    <property type="entry name" value="Ribonuclease Inhibitor"/>
    <property type="match status" value="1"/>
</dbReference>
<dbReference type="InterPro" id="IPR051716">
    <property type="entry name" value="Plant_RL_S/T_kinase"/>
</dbReference>
<dbReference type="PANTHER" id="PTHR48053:SF71">
    <property type="entry name" value="LEUCINE RICH REPEAT FAMILY PROTEIN, EXPRESSED"/>
    <property type="match status" value="1"/>
</dbReference>
<evidence type="ECO:0000259" key="4">
    <source>
        <dbReference type="Pfam" id="PF07714"/>
    </source>
</evidence>
<dbReference type="Pfam" id="PF07714">
    <property type="entry name" value="PK_Tyr_Ser-Thr"/>
    <property type="match status" value="1"/>
</dbReference>
<keyword evidence="2" id="KW-0732">Signal</keyword>
<comment type="caution">
    <text evidence="5">The sequence shown here is derived from an EMBL/GenBank/DDBJ whole genome shotgun (WGS) entry which is preliminary data.</text>
</comment>
<gene>
    <name evidence="5" type="ORF">Ahy_A06g029534</name>
</gene>
<name>A0A445CTN3_ARAHY</name>
<keyword evidence="6" id="KW-1185">Reference proteome</keyword>
<dbReference type="Pfam" id="PF00560">
    <property type="entry name" value="LRR_1"/>
    <property type="match status" value="2"/>
</dbReference>
<reference evidence="5 6" key="1">
    <citation type="submission" date="2019-01" db="EMBL/GenBank/DDBJ databases">
        <title>Sequencing of cultivated peanut Arachis hypogaea provides insights into genome evolution and oil improvement.</title>
        <authorList>
            <person name="Chen X."/>
        </authorList>
    </citation>
    <scope>NUCLEOTIDE SEQUENCE [LARGE SCALE GENOMIC DNA]</scope>
    <source>
        <strain evidence="6">cv. Fuhuasheng</strain>
        <tissue evidence="5">Leaves</tissue>
    </source>
</reference>
<dbReference type="GO" id="GO:0004672">
    <property type="term" value="F:protein kinase activity"/>
    <property type="evidence" value="ECO:0007669"/>
    <property type="project" value="InterPro"/>
</dbReference>
<dbReference type="AlphaFoldDB" id="A0A445CTN3"/>
<dbReference type="GO" id="GO:0016020">
    <property type="term" value="C:membrane"/>
    <property type="evidence" value="ECO:0007669"/>
    <property type="project" value="UniProtKB-SubCell"/>
</dbReference>
<dbReference type="Gene3D" id="3.30.200.20">
    <property type="entry name" value="Phosphorylase Kinase, domain 1"/>
    <property type="match status" value="1"/>
</dbReference>
<sequence length="204" mass="23402">MSQIRHRNIVKLHRFCLHHRCKFLVYEYMERGSLFSALNMDDDEAKELRALVSLQELYIEFNQINGSIRSEFQNLINLCILHLSHNMISVHEFDLVPSLNIPLEIKILDSLCDVNLSNNKLEGLIPSPMLNCISFGEVNLSNNLLSRNIPSKISYVKKLDMSHNLLSGSVLFFFIKDGPYIPGRQFFLSSSDLSYNNLTGNLPI</sequence>